<dbReference type="RefSeq" id="WP_326089750.1">
    <property type="nucleotide sequence ID" value="NZ_JARLKZ010000015.1"/>
</dbReference>
<evidence type="ECO:0000259" key="1">
    <source>
        <dbReference type="PROSITE" id="PS50943"/>
    </source>
</evidence>
<protein>
    <submittedName>
        <fullName evidence="2">Helix-turn-helix transcriptional regulator</fullName>
    </submittedName>
</protein>
<dbReference type="Pfam" id="PF01381">
    <property type="entry name" value="HTH_3"/>
    <property type="match status" value="1"/>
</dbReference>
<dbReference type="PROSITE" id="PS50943">
    <property type="entry name" value="HTH_CROC1"/>
    <property type="match status" value="1"/>
</dbReference>
<dbReference type="SMART" id="SM00530">
    <property type="entry name" value="HTH_XRE"/>
    <property type="match status" value="1"/>
</dbReference>
<dbReference type="CDD" id="cd00093">
    <property type="entry name" value="HTH_XRE"/>
    <property type="match status" value="1"/>
</dbReference>
<dbReference type="Proteomes" id="UP001344632">
    <property type="component" value="Unassembled WGS sequence"/>
</dbReference>
<sequence>MVKVRPNLMALLKELGITQMQLSERTGVPQGSISRFDKNTRHEANHLFSISKSLNVPIEKLFIEEQEE</sequence>
<reference evidence="2 3" key="1">
    <citation type="submission" date="2023-03" db="EMBL/GenBank/DDBJ databases">
        <title>Bacillus Genome Sequencing.</title>
        <authorList>
            <person name="Dunlap C."/>
        </authorList>
    </citation>
    <scope>NUCLEOTIDE SEQUENCE [LARGE SCALE GENOMIC DNA]</scope>
    <source>
        <strain evidence="2 3">BD-525</strain>
    </source>
</reference>
<dbReference type="EMBL" id="JARLKZ010000015">
    <property type="protein sequence ID" value="MEC0242008.1"/>
    <property type="molecule type" value="Genomic_DNA"/>
</dbReference>
<evidence type="ECO:0000313" key="3">
    <source>
        <dbReference type="Proteomes" id="UP001344632"/>
    </source>
</evidence>
<comment type="caution">
    <text evidence="2">The sequence shown here is derived from an EMBL/GenBank/DDBJ whole genome shotgun (WGS) entry which is preliminary data.</text>
</comment>
<gene>
    <name evidence="2" type="ORF">P4H66_19580</name>
</gene>
<dbReference type="InterPro" id="IPR001387">
    <property type="entry name" value="Cro/C1-type_HTH"/>
</dbReference>
<keyword evidence="3" id="KW-1185">Reference proteome</keyword>
<organism evidence="2 3">
    <name type="scientific">Paenibacillus dokdonensis</name>
    <dbReference type="NCBI Taxonomy" id="2567944"/>
    <lineage>
        <taxon>Bacteria</taxon>
        <taxon>Bacillati</taxon>
        <taxon>Bacillota</taxon>
        <taxon>Bacilli</taxon>
        <taxon>Bacillales</taxon>
        <taxon>Paenibacillaceae</taxon>
        <taxon>Paenibacillus</taxon>
    </lineage>
</organism>
<dbReference type="InterPro" id="IPR010982">
    <property type="entry name" value="Lambda_DNA-bd_dom_sf"/>
</dbReference>
<dbReference type="Gene3D" id="1.10.260.40">
    <property type="entry name" value="lambda repressor-like DNA-binding domains"/>
    <property type="match status" value="1"/>
</dbReference>
<feature type="domain" description="HTH cro/C1-type" evidence="1">
    <location>
        <begin position="8"/>
        <end position="61"/>
    </location>
</feature>
<name>A0ABU6GRJ2_9BACL</name>
<proteinExistence type="predicted"/>
<dbReference type="SUPFAM" id="SSF47413">
    <property type="entry name" value="lambda repressor-like DNA-binding domains"/>
    <property type="match status" value="1"/>
</dbReference>
<evidence type="ECO:0000313" key="2">
    <source>
        <dbReference type="EMBL" id="MEC0242008.1"/>
    </source>
</evidence>
<accession>A0ABU6GRJ2</accession>